<sequence length="156" mass="17565">MPLIDLTTVVRAPVEQVFDLSLDVNAHTASMSSAGEEAVAGILSGRMSRGDSVTWVARHFGIRWRMTSRITAYDRPHRFVDEQVAGPFRRWRHEHVFVSDAANGTTIMRDVIDFAAPLGVLGWLVSKVLLHRYLRRLIEDRNAYLVRALAGNPARN</sequence>
<dbReference type="InterPro" id="IPR019587">
    <property type="entry name" value="Polyketide_cyclase/dehydratase"/>
</dbReference>
<reference evidence="3 4" key="1">
    <citation type="submission" date="2018-09" db="EMBL/GenBank/DDBJ databases">
        <title>Micromonospora sp. nov. MS1-9, isolated from a root of Musa sp.</title>
        <authorList>
            <person name="Kuncharoen N."/>
            <person name="Kudo T."/>
            <person name="Ohkuma M."/>
            <person name="Yuki M."/>
            <person name="Tanasupawat S."/>
        </authorList>
    </citation>
    <scope>NUCLEOTIDE SEQUENCE [LARGE SCALE GENOMIC DNA]</scope>
    <source>
        <strain evidence="2 4">MS1-9</strain>
        <strain evidence="1 3">NGC1-4</strain>
    </source>
</reference>
<evidence type="ECO:0000313" key="4">
    <source>
        <dbReference type="Proteomes" id="UP000275865"/>
    </source>
</evidence>
<dbReference type="Pfam" id="PF10604">
    <property type="entry name" value="Polyketide_cyc2"/>
    <property type="match status" value="1"/>
</dbReference>
<evidence type="ECO:0000313" key="1">
    <source>
        <dbReference type="EMBL" id="RKN20988.1"/>
    </source>
</evidence>
<dbReference type="EMBL" id="RAZT01000006">
    <property type="protein sequence ID" value="RKN32199.1"/>
    <property type="molecule type" value="Genomic_DNA"/>
</dbReference>
<keyword evidence="3" id="KW-1185">Reference proteome</keyword>
<accession>A0A3A9Y4K0</accession>
<dbReference type="Proteomes" id="UP000275865">
    <property type="component" value="Unassembled WGS sequence"/>
</dbReference>
<evidence type="ECO:0000313" key="3">
    <source>
        <dbReference type="Proteomes" id="UP000271548"/>
    </source>
</evidence>
<dbReference type="Gene3D" id="3.30.530.20">
    <property type="match status" value="1"/>
</dbReference>
<organism evidence="2 4">
    <name type="scientific">Micromonospora musae</name>
    <dbReference type="NCBI Taxonomy" id="1894970"/>
    <lineage>
        <taxon>Bacteria</taxon>
        <taxon>Bacillati</taxon>
        <taxon>Actinomycetota</taxon>
        <taxon>Actinomycetes</taxon>
        <taxon>Micromonosporales</taxon>
        <taxon>Micromonosporaceae</taxon>
        <taxon>Micromonospora</taxon>
    </lineage>
</organism>
<dbReference type="RefSeq" id="WP_120675743.1">
    <property type="nucleotide sequence ID" value="NZ_RAZS01000003.1"/>
</dbReference>
<dbReference type="OrthoDB" id="9801773at2"/>
<dbReference type="Proteomes" id="UP000271548">
    <property type="component" value="Unassembled WGS sequence"/>
</dbReference>
<gene>
    <name evidence="2" type="ORF">D7044_13065</name>
    <name evidence="1" type="ORF">D7147_09280</name>
</gene>
<name>A0A3A9Y4K0_9ACTN</name>
<dbReference type="CDD" id="cd07820">
    <property type="entry name" value="SRPBCC_3"/>
    <property type="match status" value="1"/>
</dbReference>
<dbReference type="InterPro" id="IPR023393">
    <property type="entry name" value="START-like_dom_sf"/>
</dbReference>
<comment type="caution">
    <text evidence="2">The sequence shown here is derived from an EMBL/GenBank/DDBJ whole genome shotgun (WGS) entry which is preliminary data.</text>
</comment>
<evidence type="ECO:0000313" key="2">
    <source>
        <dbReference type="EMBL" id="RKN32199.1"/>
    </source>
</evidence>
<dbReference type="SUPFAM" id="SSF55961">
    <property type="entry name" value="Bet v1-like"/>
    <property type="match status" value="1"/>
</dbReference>
<dbReference type="EMBL" id="RAZS01000003">
    <property type="protein sequence ID" value="RKN20988.1"/>
    <property type="molecule type" value="Genomic_DNA"/>
</dbReference>
<protein>
    <submittedName>
        <fullName evidence="2">Cyclase</fullName>
    </submittedName>
</protein>
<proteinExistence type="predicted"/>
<dbReference type="AlphaFoldDB" id="A0A3A9Y4K0"/>